<accession>A0ABQ9UCQ8</accession>
<dbReference type="Proteomes" id="UP001266305">
    <property type="component" value="Unassembled WGS sequence"/>
</dbReference>
<gene>
    <name evidence="2" type="ORF">P7K49_028308</name>
</gene>
<reference evidence="2 3" key="1">
    <citation type="submission" date="2023-05" db="EMBL/GenBank/DDBJ databases">
        <title>B98-5 Cell Line De Novo Hybrid Assembly: An Optical Mapping Approach.</title>
        <authorList>
            <person name="Kananen K."/>
            <person name="Auerbach J.A."/>
            <person name="Kautto E."/>
            <person name="Blachly J.S."/>
        </authorList>
    </citation>
    <scope>NUCLEOTIDE SEQUENCE [LARGE SCALE GENOMIC DNA]</scope>
    <source>
        <strain evidence="2">B95-8</strain>
        <tissue evidence="2">Cell line</tissue>
    </source>
</reference>
<proteinExistence type="predicted"/>
<evidence type="ECO:0000313" key="2">
    <source>
        <dbReference type="EMBL" id="KAK2094570.1"/>
    </source>
</evidence>
<protein>
    <submittedName>
        <fullName evidence="2">Uncharacterized protein</fullName>
    </submittedName>
</protein>
<organism evidence="2 3">
    <name type="scientific">Saguinus oedipus</name>
    <name type="common">Cotton-top tamarin</name>
    <name type="synonym">Oedipomidas oedipus</name>
    <dbReference type="NCBI Taxonomy" id="9490"/>
    <lineage>
        <taxon>Eukaryota</taxon>
        <taxon>Metazoa</taxon>
        <taxon>Chordata</taxon>
        <taxon>Craniata</taxon>
        <taxon>Vertebrata</taxon>
        <taxon>Euteleostomi</taxon>
        <taxon>Mammalia</taxon>
        <taxon>Eutheria</taxon>
        <taxon>Euarchontoglires</taxon>
        <taxon>Primates</taxon>
        <taxon>Haplorrhini</taxon>
        <taxon>Platyrrhini</taxon>
        <taxon>Cebidae</taxon>
        <taxon>Callitrichinae</taxon>
        <taxon>Saguinus</taxon>
    </lineage>
</organism>
<feature type="compositionally biased region" description="Basic and acidic residues" evidence="1">
    <location>
        <begin position="1"/>
        <end position="11"/>
    </location>
</feature>
<name>A0ABQ9UCQ8_SAGOE</name>
<comment type="caution">
    <text evidence="2">The sequence shown here is derived from an EMBL/GenBank/DDBJ whole genome shotgun (WGS) entry which is preliminary data.</text>
</comment>
<dbReference type="EMBL" id="JASSZA010000014">
    <property type="protein sequence ID" value="KAK2094570.1"/>
    <property type="molecule type" value="Genomic_DNA"/>
</dbReference>
<keyword evidence="3" id="KW-1185">Reference proteome</keyword>
<evidence type="ECO:0000256" key="1">
    <source>
        <dbReference type="SAM" id="MobiDB-lite"/>
    </source>
</evidence>
<evidence type="ECO:0000313" key="3">
    <source>
        <dbReference type="Proteomes" id="UP001266305"/>
    </source>
</evidence>
<feature type="non-terminal residue" evidence="2">
    <location>
        <position position="57"/>
    </location>
</feature>
<feature type="region of interest" description="Disordered" evidence="1">
    <location>
        <begin position="1"/>
        <end position="57"/>
    </location>
</feature>
<feature type="non-terminal residue" evidence="2">
    <location>
        <position position="1"/>
    </location>
</feature>
<sequence>EGRGGGRERGGPRRGGRGRREGQHLRNPPPAAAASASLRPGKLSALPARLPERRQPP</sequence>